<dbReference type="InterPro" id="IPR029055">
    <property type="entry name" value="Ntn_hydrolases_N"/>
</dbReference>
<keyword evidence="4" id="KW-0547">Nucleotide-binding</keyword>
<dbReference type="PANTHER" id="PTHR11772">
    <property type="entry name" value="ASPARAGINE SYNTHETASE"/>
    <property type="match status" value="1"/>
</dbReference>
<evidence type="ECO:0000259" key="11">
    <source>
        <dbReference type="PROSITE" id="PS51278"/>
    </source>
</evidence>
<dbReference type="SUPFAM" id="SSF52402">
    <property type="entry name" value="Adenine nucleotide alpha hydrolases-like"/>
    <property type="match status" value="1"/>
</dbReference>
<evidence type="ECO:0000256" key="3">
    <source>
        <dbReference type="ARBA" id="ARBA00022605"/>
    </source>
</evidence>
<evidence type="ECO:0000256" key="1">
    <source>
        <dbReference type="ARBA" id="ARBA00012737"/>
    </source>
</evidence>
<dbReference type="Proteomes" id="UP000656042">
    <property type="component" value="Unassembled WGS sequence"/>
</dbReference>
<reference evidence="12" key="1">
    <citation type="journal article" date="2014" name="Int. J. Syst. Evol. Microbiol.">
        <title>Complete genome sequence of Corynebacterium casei LMG S-19264T (=DSM 44701T), isolated from a smear-ripened cheese.</title>
        <authorList>
            <consortium name="US DOE Joint Genome Institute (JGI-PGF)"/>
            <person name="Walter F."/>
            <person name="Albersmeier A."/>
            <person name="Kalinowski J."/>
            <person name="Ruckert C."/>
        </authorList>
    </citation>
    <scope>NUCLEOTIDE SEQUENCE</scope>
    <source>
        <strain evidence="12">CGMCC 4.7299</strain>
    </source>
</reference>
<dbReference type="GO" id="GO:0006529">
    <property type="term" value="P:asparagine biosynthetic process"/>
    <property type="evidence" value="ECO:0007669"/>
    <property type="project" value="UniProtKB-KW"/>
</dbReference>
<evidence type="ECO:0000256" key="10">
    <source>
        <dbReference type="PIRSR" id="PIRSR001589-3"/>
    </source>
</evidence>
<feature type="domain" description="Glutamine amidotransferase type-2" evidence="11">
    <location>
        <begin position="2"/>
        <end position="201"/>
    </location>
</feature>
<feature type="active site" description="For GATase activity" evidence="9">
    <location>
        <position position="2"/>
    </location>
</feature>
<comment type="caution">
    <text evidence="12">The sequence shown here is derived from an EMBL/GenBank/DDBJ whole genome shotgun (WGS) entry which is preliminary data.</text>
</comment>
<dbReference type="Gene3D" id="3.60.20.10">
    <property type="entry name" value="Glutamine Phosphoribosylpyrophosphate, subunit 1, domain 1"/>
    <property type="match status" value="2"/>
</dbReference>
<dbReference type="RefSeq" id="WP_189077997.1">
    <property type="nucleotide sequence ID" value="NZ_BMMX01000002.1"/>
</dbReference>
<evidence type="ECO:0000256" key="2">
    <source>
        <dbReference type="ARBA" id="ARBA00022598"/>
    </source>
</evidence>
<keyword evidence="6 9" id="KW-0061">Asparagine biosynthesis</keyword>
<dbReference type="Gene3D" id="3.40.50.620">
    <property type="entry name" value="HUPs"/>
    <property type="match status" value="1"/>
</dbReference>
<dbReference type="PIRSF" id="PIRSF001589">
    <property type="entry name" value="Asn_synthetase_glu-h"/>
    <property type="match status" value="1"/>
</dbReference>
<protein>
    <recommendedName>
        <fullName evidence="1">asparagine synthase (glutamine-hydrolyzing)</fullName>
        <ecNumber evidence="1">6.3.5.4</ecNumber>
    </recommendedName>
</protein>
<dbReference type="GO" id="GO:0004066">
    <property type="term" value="F:asparagine synthase (glutamine-hydrolyzing) activity"/>
    <property type="evidence" value="ECO:0007669"/>
    <property type="project" value="UniProtKB-EC"/>
</dbReference>
<comment type="pathway">
    <text evidence="7">Amino-acid biosynthesis.</text>
</comment>
<feature type="site" description="Important for beta-aspartyl-AMP intermediate formation" evidence="10">
    <location>
        <position position="352"/>
    </location>
</feature>
<dbReference type="CDD" id="cd01991">
    <property type="entry name" value="Asn_synthase_B_C"/>
    <property type="match status" value="1"/>
</dbReference>
<dbReference type="PANTHER" id="PTHR11772:SF2">
    <property type="entry name" value="ASPARAGINE SYNTHETASE [GLUTAMINE-HYDROLYZING]"/>
    <property type="match status" value="1"/>
</dbReference>
<dbReference type="GO" id="GO:0005524">
    <property type="term" value="F:ATP binding"/>
    <property type="evidence" value="ECO:0007669"/>
    <property type="project" value="UniProtKB-KW"/>
</dbReference>
<sequence>MCGVVAVSLAGRADASAMRLAGAAIARLRHRGTDGQGVLGDDDSAVAMCRLRLRSRPGDRVPFRTDTPPNAYAFNGEVYAVTSATGAVRVPAGGLAEAEAVDQAGPCAVDGMYATVRRDPDGSMHAARDPLGIKPLYVRRHRTGVALASEVPALLDVFDRPALRPAAVAQFLLLGRVVDGGTFFEDIAPVRPGARLVVKEGRVESVAVTAAPAPPRGIPVTPADLRAAVAEAVDRVLITDRPLGLALSGGLDSSIIAVELARRGMTGLDTVSVLPRGNGDGVRTLDGLGLPGTAWRTWRHRYVEFGPQDLIDGLPSAVAALGEPTAMTSVPMYAALAARARASGIVALLLGEGADELFAGYRSYLDIAELPDAASFYLRAKRYALAGRLLRPEQRDAAAAALRAALPPQDRDGTAETVRRFEMTHSLEPLLRRADHLLMAESIEGRLPLLHGDVPALAADLPWDRLIRDGQTKVALREAYAGELPAHRGERKKPFRAPIASWWSTGSGGATVRDAITGHLDTLAAAGVRPDGVRHLAAAADRGDATAADLAFAVLALGTWLTWLAAR</sequence>
<evidence type="ECO:0000256" key="6">
    <source>
        <dbReference type="ARBA" id="ARBA00022888"/>
    </source>
</evidence>
<proteinExistence type="predicted"/>
<evidence type="ECO:0000256" key="9">
    <source>
        <dbReference type="PIRSR" id="PIRSR001589-1"/>
    </source>
</evidence>
<evidence type="ECO:0000256" key="7">
    <source>
        <dbReference type="ARBA" id="ARBA00029440"/>
    </source>
</evidence>
<dbReference type="EC" id="6.3.5.4" evidence="1"/>
<dbReference type="InterPro" id="IPR050795">
    <property type="entry name" value="Asn_Synthetase"/>
</dbReference>
<dbReference type="InterPro" id="IPR001962">
    <property type="entry name" value="Asn_synthase"/>
</dbReference>
<organism evidence="12 13">
    <name type="scientific">Mangrovihabitans endophyticus</name>
    <dbReference type="NCBI Taxonomy" id="1751298"/>
    <lineage>
        <taxon>Bacteria</taxon>
        <taxon>Bacillati</taxon>
        <taxon>Actinomycetota</taxon>
        <taxon>Actinomycetes</taxon>
        <taxon>Micromonosporales</taxon>
        <taxon>Micromonosporaceae</taxon>
        <taxon>Mangrovihabitans</taxon>
    </lineage>
</organism>
<dbReference type="SUPFAM" id="SSF56235">
    <property type="entry name" value="N-terminal nucleophile aminohydrolases (Ntn hydrolases)"/>
    <property type="match status" value="1"/>
</dbReference>
<evidence type="ECO:0000256" key="8">
    <source>
        <dbReference type="ARBA" id="ARBA00048741"/>
    </source>
</evidence>
<accession>A0A8J3FN62</accession>
<keyword evidence="9" id="KW-0315">Glutamine amidotransferase</keyword>
<evidence type="ECO:0000313" key="12">
    <source>
        <dbReference type="EMBL" id="GGK78913.1"/>
    </source>
</evidence>
<gene>
    <name evidence="12" type="ORF">GCM10012284_11050</name>
</gene>
<dbReference type="InterPro" id="IPR017932">
    <property type="entry name" value="GATase_2_dom"/>
</dbReference>
<keyword evidence="13" id="KW-1185">Reference proteome</keyword>
<evidence type="ECO:0000256" key="5">
    <source>
        <dbReference type="ARBA" id="ARBA00022840"/>
    </source>
</evidence>
<keyword evidence="5" id="KW-0067">ATP-binding</keyword>
<dbReference type="Pfam" id="PF00733">
    <property type="entry name" value="Asn_synthase"/>
    <property type="match status" value="1"/>
</dbReference>
<name>A0A8J3FN62_9ACTN</name>
<dbReference type="EMBL" id="BMMX01000002">
    <property type="protein sequence ID" value="GGK78913.1"/>
    <property type="molecule type" value="Genomic_DNA"/>
</dbReference>
<dbReference type="PROSITE" id="PS51278">
    <property type="entry name" value="GATASE_TYPE_2"/>
    <property type="match status" value="1"/>
</dbReference>
<dbReference type="Pfam" id="PF13537">
    <property type="entry name" value="GATase_7"/>
    <property type="match status" value="1"/>
</dbReference>
<keyword evidence="2" id="KW-0436">Ligase</keyword>
<evidence type="ECO:0000256" key="4">
    <source>
        <dbReference type="ARBA" id="ARBA00022741"/>
    </source>
</evidence>
<reference evidence="12" key="2">
    <citation type="submission" date="2020-09" db="EMBL/GenBank/DDBJ databases">
        <authorList>
            <person name="Sun Q."/>
            <person name="Zhou Y."/>
        </authorList>
    </citation>
    <scope>NUCLEOTIDE SEQUENCE</scope>
    <source>
        <strain evidence="12">CGMCC 4.7299</strain>
    </source>
</reference>
<dbReference type="AlphaFoldDB" id="A0A8J3FN62"/>
<dbReference type="InterPro" id="IPR014729">
    <property type="entry name" value="Rossmann-like_a/b/a_fold"/>
</dbReference>
<evidence type="ECO:0000313" key="13">
    <source>
        <dbReference type="Proteomes" id="UP000656042"/>
    </source>
</evidence>
<comment type="catalytic activity">
    <reaction evidence="8">
        <text>L-aspartate + L-glutamine + ATP + H2O = L-asparagine + L-glutamate + AMP + diphosphate + H(+)</text>
        <dbReference type="Rhea" id="RHEA:12228"/>
        <dbReference type="ChEBI" id="CHEBI:15377"/>
        <dbReference type="ChEBI" id="CHEBI:15378"/>
        <dbReference type="ChEBI" id="CHEBI:29985"/>
        <dbReference type="ChEBI" id="CHEBI:29991"/>
        <dbReference type="ChEBI" id="CHEBI:30616"/>
        <dbReference type="ChEBI" id="CHEBI:33019"/>
        <dbReference type="ChEBI" id="CHEBI:58048"/>
        <dbReference type="ChEBI" id="CHEBI:58359"/>
        <dbReference type="ChEBI" id="CHEBI:456215"/>
        <dbReference type="EC" id="6.3.5.4"/>
    </reaction>
</comment>
<keyword evidence="3 9" id="KW-0028">Amino-acid biosynthesis</keyword>
<dbReference type="InterPro" id="IPR006426">
    <property type="entry name" value="Asn_synth_AEB"/>
</dbReference>